<dbReference type="PROSITE" id="PS50005">
    <property type="entry name" value="TPR"/>
    <property type="match status" value="1"/>
</dbReference>
<reference evidence="3 4" key="1">
    <citation type="journal article" date="2024" name="Science">
        <title>Giant polyketide synthase enzymes in the biosynthesis of giant marine polyether toxins.</title>
        <authorList>
            <person name="Fallon T.R."/>
            <person name="Shende V.V."/>
            <person name="Wierzbicki I.H."/>
            <person name="Pendleton A.L."/>
            <person name="Watervoot N.F."/>
            <person name="Auber R.P."/>
            <person name="Gonzalez D.J."/>
            <person name="Wisecaver J.H."/>
            <person name="Moore B.S."/>
        </authorList>
    </citation>
    <scope>NUCLEOTIDE SEQUENCE [LARGE SCALE GENOMIC DNA]</scope>
    <source>
        <strain evidence="3 4">12B1</strain>
    </source>
</reference>
<comment type="caution">
    <text evidence="3">The sequence shown here is derived from an EMBL/GenBank/DDBJ whole genome shotgun (WGS) entry which is preliminary data.</text>
</comment>
<dbReference type="SMART" id="SM00028">
    <property type="entry name" value="TPR"/>
    <property type="match status" value="3"/>
</dbReference>
<evidence type="ECO:0000313" key="4">
    <source>
        <dbReference type="Proteomes" id="UP001515480"/>
    </source>
</evidence>
<accession>A0AB34JSH7</accession>
<dbReference type="EMBL" id="JBGBPQ010000004">
    <property type="protein sequence ID" value="KAL1525138.1"/>
    <property type="molecule type" value="Genomic_DNA"/>
</dbReference>
<dbReference type="SUPFAM" id="SSF48452">
    <property type="entry name" value="TPR-like"/>
    <property type="match status" value="1"/>
</dbReference>
<dbReference type="AlphaFoldDB" id="A0AB34JSH7"/>
<evidence type="ECO:0000256" key="1">
    <source>
        <dbReference type="PROSITE-ProRule" id="PRU00339"/>
    </source>
</evidence>
<dbReference type="Gene3D" id="1.25.40.10">
    <property type="entry name" value="Tetratricopeptide repeat domain"/>
    <property type="match status" value="1"/>
</dbReference>
<proteinExistence type="predicted"/>
<name>A0AB34JSH7_PRYPA</name>
<sequence length="461" mass="50409">MRLLPRVVAPSLLALWITHAPLHPLDGLSAASASPPTLEMQAQLRKGFQAAQAGLFGSAELQLTASIAQWEQTRQPADELAALYKTRGIVRLERGQPERALSDFSRALQLSPSADAAEVQRTYQLRARAHQLLGNVREQADDLSDAIRRLDALDAIEATNPYLYAERAAARMRLQEWDGAAEDALQAEAEFGVIGDKIRKLLASADAALALYGAGDVAAAVEKMKFVFKSKGIPASNNPDDIGLLQALARKDAELHLAYAAELYSTGAGASVAEEQWTSGCIRLEAYVQDAVARRGEELALRAAEAKADETGQAVRLRASSVSDPFGTLTPNTDFNAALNGLDPKSPYVTQRPQQGFFWYKTSEGEVERRDRGVALAEVDESLSCRQFRSADWLRANRPEWATSLVNKVVSYSSDVPQKPIVMPRSDRSESADRLRRQLGIPTEPFFTPLNKEGLPLKNTE</sequence>
<evidence type="ECO:0000313" key="3">
    <source>
        <dbReference type="EMBL" id="KAL1525138.1"/>
    </source>
</evidence>
<dbReference type="InterPro" id="IPR011990">
    <property type="entry name" value="TPR-like_helical_dom_sf"/>
</dbReference>
<evidence type="ECO:0000256" key="2">
    <source>
        <dbReference type="SAM" id="SignalP"/>
    </source>
</evidence>
<gene>
    <name evidence="3" type="ORF">AB1Y20_020009</name>
</gene>
<evidence type="ECO:0008006" key="5">
    <source>
        <dbReference type="Google" id="ProtNLM"/>
    </source>
</evidence>
<keyword evidence="1" id="KW-0802">TPR repeat</keyword>
<dbReference type="InterPro" id="IPR019734">
    <property type="entry name" value="TPR_rpt"/>
</dbReference>
<dbReference type="PROSITE" id="PS50293">
    <property type="entry name" value="TPR_REGION"/>
    <property type="match status" value="1"/>
</dbReference>
<keyword evidence="2" id="KW-0732">Signal</keyword>
<protein>
    <recommendedName>
        <fullName evidence="5">Tetratricopeptide repeat protein</fullName>
    </recommendedName>
</protein>
<feature type="chain" id="PRO_5044248309" description="Tetratricopeptide repeat protein" evidence="2">
    <location>
        <begin position="28"/>
        <end position="461"/>
    </location>
</feature>
<feature type="repeat" description="TPR" evidence="1">
    <location>
        <begin position="81"/>
        <end position="114"/>
    </location>
</feature>
<keyword evidence="4" id="KW-1185">Reference proteome</keyword>
<feature type="signal peptide" evidence="2">
    <location>
        <begin position="1"/>
        <end position="27"/>
    </location>
</feature>
<organism evidence="3 4">
    <name type="scientific">Prymnesium parvum</name>
    <name type="common">Toxic golden alga</name>
    <dbReference type="NCBI Taxonomy" id="97485"/>
    <lineage>
        <taxon>Eukaryota</taxon>
        <taxon>Haptista</taxon>
        <taxon>Haptophyta</taxon>
        <taxon>Prymnesiophyceae</taxon>
        <taxon>Prymnesiales</taxon>
        <taxon>Prymnesiaceae</taxon>
        <taxon>Prymnesium</taxon>
    </lineage>
</organism>
<dbReference type="Proteomes" id="UP001515480">
    <property type="component" value="Unassembled WGS sequence"/>
</dbReference>